<dbReference type="Proteomes" id="UP001204061">
    <property type="component" value="Unassembled WGS sequence"/>
</dbReference>
<dbReference type="Gene3D" id="3.40.50.2000">
    <property type="entry name" value="Glycogen Phosphorylase B"/>
    <property type="match status" value="1"/>
</dbReference>
<protein>
    <recommendedName>
        <fullName evidence="3">Glycosyl transferase family 28 C-terminal domain-containing protein</fullName>
    </recommendedName>
</protein>
<gene>
    <name evidence="1" type="ORF">NS965_23555</name>
</gene>
<dbReference type="RefSeq" id="WP_257726328.1">
    <property type="nucleotide sequence ID" value="NZ_JANLFC010000128.1"/>
</dbReference>
<sequence>MLPLWIFSEGGRVRGLGHLSRCSAYAQAWRQQGGVVHWVVDGDALASTLLEGESVSWGRWQQQSIPPQQAVAIVDSYSASLETLQSMAAGFVRVIYLDDTERLDYPEGMVVHASPGPHGDKSGAAIWRWGPGWQPLRPPFWSVPTRTRFADRVERILIIMGGTDVRDLTPGLVSRLRQSHPDMELNVVNRERDTRLSGCRQHHRLDAEQMIALMSHCDLAISAAGQVTYELARCGLPGILVGVADNQRRQLAGWCGPDAFMSAGWWHDTALPSRLEQGLTTLSAPDERARRSQGLQQLMAGNGTLEALSWLNQR</sequence>
<evidence type="ECO:0000313" key="2">
    <source>
        <dbReference type="Proteomes" id="UP001204061"/>
    </source>
</evidence>
<comment type="caution">
    <text evidence="1">The sequence shown here is derived from an EMBL/GenBank/DDBJ whole genome shotgun (WGS) entry which is preliminary data.</text>
</comment>
<dbReference type="Gene3D" id="3.40.50.11190">
    <property type="match status" value="1"/>
</dbReference>
<organism evidence="1 2">
    <name type="scientific">Aeromonas veronii</name>
    <dbReference type="NCBI Taxonomy" id="654"/>
    <lineage>
        <taxon>Bacteria</taxon>
        <taxon>Pseudomonadati</taxon>
        <taxon>Pseudomonadota</taxon>
        <taxon>Gammaproteobacteria</taxon>
        <taxon>Aeromonadales</taxon>
        <taxon>Aeromonadaceae</taxon>
        <taxon>Aeromonas</taxon>
    </lineage>
</organism>
<proteinExistence type="predicted"/>
<evidence type="ECO:0008006" key="3">
    <source>
        <dbReference type="Google" id="ProtNLM"/>
    </source>
</evidence>
<accession>A0AAW5MKQ8</accession>
<dbReference type="EMBL" id="JANLFC010000128">
    <property type="protein sequence ID" value="MCR4451367.1"/>
    <property type="molecule type" value="Genomic_DNA"/>
</dbReference>
<dbReference type="SUPFAM" id="SSF53756">
    <property type="entry name" value="UDP-Glycosyltransferase/glycogen phosphorylase"/>
    <property type="match status" value="2"/>
</dbReference>
<evidence type="ECO:0000313" key="1">
    <source>
        <dbReference type="EMBL" id="MCR4451367.1"/>
    </source>
</evidence>
<reference evidence="1" key="1">
    <citation type="submission" date="2022-08" db="EMBL/GenBank/DDBJ databases">
        <title>A global survey of hypervirulent Aeromonas hydrophila identified this emerging pathogen in farmed fish in the lower Mekong River basin.</title>
        <authorList>
            <person name="Xu T."/>
            <person name="Rasmussen-Ivey C.R."/>
            <person name="Moen F.S."/>
            <person name="Fernandez Bravo A."/>
            <person name="Lamy B."/>
            <person name="Beaz-Hidalgo R."/>
            <person name="Khan C.D."/>
            <person name="Castro Escarpulli G."/>
            <person name="Yasin I.S.M."/>
            <person name="Figueras M.J."/>
            <person name="Azzam Sayuti M."/>
            <person name="Karim M.M."/>
            <person name="Alam K.M."/>
            <person name="Le T.T.T."/>
            <person name="Thao N.H.P."/>
            <person name="Addo S."/>
            <person name="Duodu S."/>
            <person name="Ali S."/>
            <person name="Mey S."/>
            <person name="Somony T."/>
            <person name="Liles M.R."/>
        </authorList>
    </citation>
    <scope>NUCLEOTIDE SEQUENCE</scope>
    <source>
        <strain evidence="1">0.14</strain>
    </source>
</reference>
<dbReference type="AlphaFoldDB" id="A0AAW5MKQ8"/>
<name>A0AAW5MKQ8_AERVE</name>